<evidence type="ECO:0000313" key="1">
    <source>
        <dbReference type="EMBL" id="RKL34607.1"/>
    </source>
</evidence>
<feature type="non-terminal residue" evidence="1">
    <location>
        <position position="1"/>
    </location>
</feature>
<accession>A0A420SZ64</accession>
<dbReference type="Proteomes" id="UP000283569">
    <property type="component" value="Unassembled WGS sequence"/>
</dbReference>
<gene>
    <name evidence="1" type="ORF">BFJ72_g9339</name>
</gene>
<reference evidence="1 2" key="1">
    <citation type="journal article" date="2018" name="Sci. Rep.">
        <title>Characterisation of pathogen-specific regions and novel effector candidates in Fusarium oxysporum f. sp. cepae.</title>
        <authorList>
            <person name="Armitage A.D."/>
            <person name="Taylor A."/>
            <person name="Sobczyk M.K."/>
            <person name="Baxter L."/>
            <person name="Greenfield B.P."/>
            <person name="Bates H.J."/>
            <person name="Wilson F."/>
            <person name="Jackson A.C."/>
            <person name="Ott S."/>
            <person name="Harrison R.J."/>
            <person name="Clarkson J.P."/>
        </authorList>
    </citation>
    <scope>NUCLEOTIDE SEQUENCE [LARGE SCALE GENOMIC DNA]</scope>
    <source>
        <strain evidence="1 2">Fp_A8</strain>
    </source>
</reference>
<proteinExistence type="predicted"/>
<dbReference type="EMBL" id="MRDB01000035">
    <property type="protein sequence ID" value="RKL34607.1"/>
    <property type="molecule type" value="Genomic_DNA"/>
</dbReference>
<organism evidence="1 2">
    <name type="scientific">Gibberella intermedia</name>
    <name type="common">Bulb rot disease fungus</name>
    <name type="synonym">Fusarium proliferatum</name>
    <dbReference type="NCBI Taxonomy" id="948311"/>
    <lineage>
        <taxon>Eukaryota</taxon>
        <taxon>Fungi</taxon>
        <taxon>Dikarya</taxon>
        <taxon>Ascomycota</taxon>
        <taxon>Pezizomycotina</taxon>
        <taxon>Sordariomycetes</taxon>
        <taxon>Hypocreomycetidae</taxon>
        <taxon>Hypocreales</taxon>
        <taxon>Nectriaceae</taxon>
        <taxon>Fusarium</taxon>
        <taxon>Fusarium fujikuroi species complex</taxon>
    </lineage>
</organism>
<sequence>AYEQRIERNVDVAADRVHAEDGLAVLQDLHAVAAEAADDRSARVWPEGAALHAGDVFEQAAEGAVLRLWIVDSDPGVDARGLGGLDLEGGGGGAPKSYKRYVIIR</sequence>
<name>A0A420SZ64_GIBIN</name>
<dbReference type="AlphaFoldDB" id="A0A420SZ64"/>
<evidence type="ECO:0000313" key="2">
    <source>
        <dbReference type="Proteomes" id="UP000283569"/>
    </source>
</evidence>
<protein>
    <submittedName>
        <fullName evidence="1">Uncharacterized protein</fullName>
    </submittedName>
</protein>
<comment type="caution">
    <text evidence="1">The sequence shown here is derived from an EMBL/GenBank/DDBJ whole genome shotgun (WGS) entry which is preliminary data.</text>
</comment>